<reference evidence="1 2" key="1">
    <citation type="submission" date="2016-10" db="EMBL/GenBank/DDBJ databases">
        <authorList>
            <person name="de Groot N.N."/>
        </authorList>
    </citation>
    <scope>NUCLEOTIDE SEQUENCE [LARGE SCALE GENOMIC DNA]</scope>
    <source>
        <strain evidence="1 2">CGMCC 4.5506</strain>
    </source>
</reference>
<dbReference type="KEGG" id="pmad:BAY61_17960"/>
<sequence length="285" mass="31513">MQVSDRGPLTPVVEACAGLTFAPLPVLLSAPPQEQEGIRWWRLDRLVEEGMIGPAFDAFRELRGPQQISAASVHFLKSFGRELIFLAAAGTYLSGRSADLSPRLVWLPADENNLFGDVHIVSSRVAVPSDIADITDITGQAPDTVVVGDENELDEWTSAHIMALFGPVIDALSAHTRVGRRTLWGYVVDMLGFYMLNPARKLGNDLDLAWRRSERLMNSLLAAGAPIRKEPRLFWFQPEKPSGAWGVRGTCCFDFRADPEHGYCITCPLENDTVRQTKFAEAFGD</sequence>
<dbReference type="Proteomes" id="UP000199494">
    <property type="component" value="Unassembled WGS sequence"/>
</dbReference>
<evidence type="ECO:0000313" key="2">
    <source>
        <dbReference type="Proteomes" id="UP000199494"/>
    </source>
</evidence>
<evidence type="ECO:0000313" key="1">
    <source>
        <dbReference type="EMBL" id="SDD60209.1"/>
    </source>
</evidence>
<keyword evidence="2" id="KW-1185">Reference proteome</keyword>
<accession>A0A222VRV3</accession>
<gene>
    <name evidence="1" type="ORF">SAMN05421630_110152</name>
</gene>
<name>A0A222VRV3_9PSEU</name>
<organism evidence="1 2">
    <name type="scientific">Prauserella marina</name>
    <dbReference type="NCBI Taxonomy" id="530584"/>
    <lineage>
        <taxon>Bacteria</taxon>
        <taxon>Bacillati</taxon>
        <taxon>Actinomycetota</taxon>
        <taxon>Actinomycetes</taxon>
        <taxon>Pseudonocardiales</taxon>
        <taxon>Pseudonocardiaceae</taxon>
        <taxon>Prauserella</taxon>
    </lineage>
</organism>
<protein>
    <submittedName>
        <fullName evidence="1">FhuF 2Fe-2S C-terminal domain-containing protein</fullName>
    </submittedName>
</protein>
<dbReference type="GO" id="GO:0051537">
    <property type="term" value="F:2 iron, 2 sulfur cluster binding"/>
    <property type="evidence" value="ECO:0007669"/>
    <property type="project" value="InterPro"/>
</dbReference>
<proteinExistence type="predicted"/>
<dbReference type="RefSeq" id="WP_091808757.1">
    <property type="nucleotide sequence ID" value="NZ_CP016353.1"/>
</dbReference>
<dbReference type="OrthoDB" id="3687419at2"/>
<dbReference type="EMBL" id="FMZE01000010">
    <property type="protein sequence ID" value="SDD60209.1"/>
    <property type="molecule type" value="Genomic_DNA"/>
</dbReference>
<dbReference type="STRING" id="530584.SAMN05421630_110152"/>
<dbReference type="AlphaFoldDB" id="A0A222VRV3"/>